<dbReference type="RefSeq" id="WP_173077658.1">
    <property type="nucleotide sequence ID" value="NZ_BAABJB010000024.1"/>
</dbReference>
<dbReference type="InterPro" id="IPR046335">
    <property type="entry name" value="LacI/GalR-like_sensor"/>
</dbReference>
<dbReference type="PROSITE" id="PS50932">
    <property type="entry name" value="HTH_LACI_2"/>
    <property type="match status" value="1"/>
</dbReference>
<dbReference type="Pfam" id="PF00356">
    <property type="entry name" value="LacI"/>
    <property type="match status" value="1"/>
</dbReference>
<gene>
    <name evidence="5" type="primary">lacI_6</name>
    <name evidence="5" type="ORF">Prum_039130</name>
</gene>
<evidence type="ECO:0000256" key="2">
    <source>
        <dbReference type="ARBA" id="ARBA00023125"/>
    </source>
</evidence>
<dbReference type="Gene3D" id="3.40.50.2300">
    <property type="match status" value="2"/>
</dbReference>
<keyword evidence="2" id="KW-0238">DNA-binding</keyword>
<evidence type="ECO:0000259" key="4">
    <source>
        <dbReference type="PROSITE" id="PS50932"/>
    </source>
</evidence>
<dbReference type="InterPro" id="IPR028082">
    <property type="entry name" value="Peripla_BP_I"/>
</dbReference>
<evidence type="ECO:0000313" key="6">
    <source>
        <dbReference type="Proteomes" id="UP000482960"/>
    </source>
</evidence>
<evidence type="ECO:0000256" key="1">
    <source>
        <dbReference type="ARBA" id="ARBA00023015"/>
    </source>
</evidence>
<dbReference type="CDD" id="cd06296">
    <property type="entry name" value="PBP1_CatR-like"/>
    <property type="match status" value="1"/>
</dbReference>
<comment type="caution">
    <text evidence="5">The sequence shown here is derived from an EMBL/GenBank/DDBJ whole genome shotgun (WGS) entry which is preliminary data.</text>
</comment>
<keyword evidence="3" id="KW-0804">Transcription</keyword>
<dbReference type="Gene3D" id="1.10.260.40">
    <property type="entry name" value="lambda repressor-like DNA-binding domains"/>
    <property type="match status" value="1"/>
</dbReference>
<dbReference type="CDD" id="cd01392">
    <property type="entry name" value="HTH_LacI"/>
    <property type="match status" value="1"/>
</dbReference>
<dbReference type="SUPFAM" id="SSF53822">
    <property type="entry name" value="Periplasmic binding protein-like I"/>
    <property type="match status" value="1"/>
</dbReference>
<dbReference type="GO" id="GO:0000976">
    <property type="term" value="F:transcription cis-regulatory region binding"/>
    <property type="evidence" value="ECO:0007669"/>
    <property type="project" value="TreeGrafter"/>
</dbReference>
<dbReference type="InterPro" id="IPR000843">
    <property type="entry name" value="HTH_LacI"/>
</dbReference>
<reference evidence="5 6" key="1">
    <citation type="submission" date="2020-03" db="EMBL/GenBank/DDBJ databases">
        <title>Whole genome shotgun sequence of Phytohabitans rumicis NBRC 108638.</title>
        <authorList>
            <person name="Komaki H."/>
            <person name="Tamura T."/>
        </authorList>
    </citation>
    <scope>NUCLEOTIDE SEQUENCE [LARGE SCALE GENOMIC DNA]</scope>
    <source>
        <strain evidence="5 6">NBRC 108638</strain>
    </source>
</reference>
<proteinExistence type="predicted"/>
<keyword evidence="1" id="KW-0805">Transcription regulation</keyword>
<protein>
    <submittedName>
        <fullName evidence="5">LacI family transcriptional regulator</fullName>
    </submittedName>
</protein>
<feature type="domain" description="HTH lacI-type" evidence="4">
    <location>
        <begin position="11"/>
        <end position="57"/>
    </location>
</feature>
<name>A0A6V8L613_9ACTN</name>
<keyword evidence="6" id="KW-1185">Reference proteome</keyword>
<dbReference type="AlphaFoldDB" id="A0A6V8L613"/>
<dbReference type="Proteomes" id="UP000482960">
    <property type="component" value="Unassembled WGS sequence"/>
</dbReference>
<dbReference type="PANTHER" id="PTHR30146:SF153">
    <property type="entry name" value="LACTOSE OPERON REPRESSOR"/>
    <property type="match status" value="1"/>
</dbReference>
<dbReference type="EMBL" id="BLPG01000001">
    <property type="protein sequence ID" value="GFJ90271.1"/>
    <property type="molecule type" value="Genomic_DNA"/>
</dbReference>
<organism evidence="5 6">
    <name type="scientific">Phytohabitans rumicis</name>
    <dbReference type="NCBI Taxonomy" id="1076125"/>
    <lineage>
        <taxon>Bacteria</taxon>
        <taxon>Bacillati</taxon>
        <taxon>Actinomycetota</taxon>
        <taxon>Actinomycetes</taxon>
        <taxon>Micromonosporales</taxon>
        <taxon>Micromonosporaceae</taxon>
    </lineage>
</organism>
<dbReference type="SUPFAM" id="SSF47413">
    <property type="entry name" value="lambda repressor-like DNA-binding domains"/>
    <property type="match status" value="1"/>
</dbReference>
<dbReference type="Pfam" id="PF13377">
    <property type="entry name" value="Peripla_BP_3"/>
    <property type="match status" value="1"/>
</dbReference>
<reference evidence="5 6" key="2">
    <citation type="submission" date="2020-03" db="EMBL/GenBank/DDBJ databases">
        <authorList>
            <person name="Ichikawa N."/>
            <person name="Kimura A."/>
            <person name="Kitahashi Y."/>
            <person name="Uohara A."/>
        </authorList>
    </citation>
    <scope>NUCLEOTIDE SEQUENCE [LARGE SCALE GENOMIC DNA]</scope>
    <source>
        <strain evidence="5 6">NBRC 108638</strain>
    </source>
</reference>
<dbReference type="GO" id="GO:0003700">
    <property type="term" value="F:DNA-binding transcription factor activity"/>
    <property type="evidence" value="ECO:0007669"/>
    <property type="project" value="TreeGrafter"/>
</dbReference>
<dbReference type="InterPro" id="IPR010982">
    <property type="entry name" value="Lambda_DNA-bd_dom_sf"/>
</dbReference>
<evidence type="ECO:0000256" key="3">
    <source>
        <dbReference type="ARBA" id="ARBA00023163"/>
    </source>
</evidence>
<dbReference type="PANTHER" id="PTHR30146">
    <property type="entry name" value="LACI-RELATED TRANSCRIPTIONAL REPRESSOR"/>
    <property type="match status" value="1"/>
</dbReference>
<sequence length="346" mass="37021">MDLEEGPTRPLTIAGVAKAAGVSVPTVSRVLNGEADVSAATRARIEAVIRASGYRRHDRVHHAGLLELVFHELLGPWAMPTIRGVEQVAADHELSVVLSELRGRHTPEGDWMRQVLARQPAGVISVFAQLTAEQRNQLRARNIAVVAVDPTEEPSEPTPSVSATNRLGGRAATEHLLELGHRRIAMIGGPERIWCCRERQAGHDEALSAAGIPADPTLVRYGHLIVEDGYRHAADLLRLPDPPTAVFAANDLQAMGVYQAAREARVRIPEDLSVVGFDDVPVAGWLGPALTTIRQPLTDMGATAATMVLALVAGEPTEPRVELPTTLVVRGSTCPAPPPDATGLSR</sequence>
<dbReference type="SMART" id="SM00354">
    <property type="entry name" value="HTH_LACI"/>
    <property type="match status" value="1"/>
</dbReference>
<evidence type="ECO:0000313" key="5">
    <source>
        <dbReference type="EMBL" id="GFJ90271.1"/>
    </source>
</evidence>
<accession>A0A6V8L613</accession>